<keyword evidence="14" id="KW-1185">Reference proteome</keyword>
<proteinExistence type="predicted"/>
<feature type="compositionally biased region" description="Basic and acidic residues" evidence="11">
    <location>
        <begin position="470"/>
        <end position="484"/>
    </location>
</feature>
<dbReference type="SMART" id="SM00559">
    <property type="entry name" value="Ku78"/>
    <property type="match status" value="1"/>
</dbReference>
<keyword evidence="6" id="KW-0067">ATP-binding</keyword>
<comment type="subcellular location">
    <subcellularLocation>
        <location evidence="1">Nucleus</location>
    </subcellularLocation>
</comment>
<keyword evidence="7" id="KW-0238">DNA-binding</keyword>
<evidence type="ECO:0000256" key="5">
    <source>
        <dbReference type="ARBA" id="ARBA00022806"/>
    </source>
</evidence>
<dbReference type="Gene3D" id="1.10.1600.10">
    <property type="match status" value="1"/>
</dbReference>
<keyword evidence="5 13" id="KW-0347">Helicase</keyword>
<feature type="region of interest" description="Disordered" evidence="11">
    <location>
        <begin position="463"/>
        <end position="484"/>
    </location>
</feature>
<keyword evidence="3" id="KW-0227">DNA damage</keyword>
<reference evidence="13 14" key="1">
    <citation type="submission" date="2024-02" db="EMBL/GenBank/DDBJ databases">
        <authorList>
            <person name="Chen Y."/>
            <person name="Shah S."/>
            <person name="Dougan E. K."/>
            <person name="Thang M."/>
            <person name="Chan C."/>
        </authorList>
    </citation>
    <scope>NUCLEOTIDE SEQUENCE [LARGE SCALE GENOMIC DNA]</scope>
</reference>
<evidence type="ECO:0000313" key="14">
    <source>
        <dbReference type="Proteomes" id="UP001642464"/>
    </source>
</evidence>
<accession>A0ABP0NTH4</accession>
<dbReference type="SUPFAM" id="SSF53300">
    <property type="entry name" value="vWA-like"/>
    <property type="match status" value="1"/>
</dbReference>
<evidence type="ECO:0000256" key="3">
    <source>
        <dbReference type="ARBA" id="ARBA00022763"/>
    </source>
</evidence>
<name>A0ABP0NTH4_9DINO</name>
<dbReference type="PANTHER" id="PTHR12604:SF4">
    <property type="entry name" value="X-RAY REPAIR CROSS-COMPLEMENTING PROTEIN 5"/>
    <property type="match status" value="1"/>
</dbReference>
<evidence type="ECO:0000256" key="4">
    <source>
        <dbReference type="ARBA" id="ARBA00022801"/>
    </source>
</evidence>
<dbReference type="InterPro" id="IPR036465">
    <property type="entry name" value="vWFA_dom_sf"/>
</dbReference>
<dbReference type="EMBL" id="CAXAMM010030001">
    <property type="protein sequence ID" value="CAK9065750.1"/>
    <property type="molecule type" value="Genomic_DNA"/>
</dbReference>
<protein>
    <submittedName>
        <fullName evidence="13">X-ray repair cross-complementing protein 5 (ATP-dependent DNA helicase 2 subunit ku80)</fullName>
    </submittedName>
</protein>
<keyword evidence="9" id="KW-0234">DNA repair</keyword>
<dbReference type="Pfam" id="PF02735">
    <property type="entry name" value="Ku"/>
    <property type="match status" value="1"/>
</dbReference>
<dbReference type="InterPro" id="IPR006164">
    <property type="entry name" value="DNA_bd_Ku70/Ku80"/>
</dbReference>
<keyword evidence="10" id="KW-0539">Nucleus</keyword>
<dbReference type="Pfam" id="PF03731">
    <property type="entry name" value="Ku_N"/>
    <property type="match status" value="1"/>
</dbReference>
<feature type="domain" description="Ku" evidence="12">
    <location>
        <begin position="222"/>
        <end position="365"/>
    </location>
</feature>
<evidence type="ECO:0000256" key="1">
    <source>
        <dbReference type="ARBA" id="ARBA00004123"/>
    </source>
</evidence>
<organism evidence="13 14">
    <name type="scientific">Durusdinium trenchii</name>
    <dbReference type="NCBI Taxonomy" id="1381693"/>
    <lineage>
        <taxon>Eukaryota</taxon>
        <taxon>Sar</taxon>
        <taxon>Alveolata</taxon>
        <taxon>Dinophyceae</taxon>
        <taxon>Suessiales</taxon>
        <taxon>Symbiodiniaceae</taxon>
        <taxon>Durusdinium</taxon>
    </lineage>
</organism>
<evidence type="ECO:0000256" key="2">
    <source>
        <dbReference type="ARBA" id="ARBA00022741"/>
    </source>
</evidence>
<evidence type="ECO:0000256" key="9">
    <source>
        <dbReference type="ARBA" id="ARBA00023204"/>
    </source>
</evidence>
<dbReference type="Gene3D" id="3.40.50.410">
    <property type="entry name" value="von Willebrand factor, type A domain"/>
    <property type="match status" value="1"/>
</dbReference>
<evidence type="ECO:0000256" key="7">
    <source>
        <dbReference type="ARBA" id="ARBA00023125"/>
    </source>
</evidence>
<evidence type="ECO:0000256" key="11">
    <source>
        <dbReference type="SAM" id="MobiDB-lite"/>
    </source>
</evidence>
<feature type="region of interest" description="Disordered" evidence="11">
    <location>
        <begin position="620"/>
        <end position="647"/>
    </location>
</feature>
<dbReference type="PANTHER" id="PTHR12604">
    <property type="entry name" value="KU AUTOANTIGEN DNA HELICASE"/>
    <property type="match status" value="1"/>
</dbReference>
<dbReference type="SUPFAM" id="SSF100939">
    <property type="entry name" value="SPOC domain-like"/>
    <property type="match status" value="1"/>
</dbReference>
<feature type="compositionally biased region" description="Basic and acidic residues" evidence="11">
    <location>
        <begin position="620"/>
        <end position="632"/>
    </location>
</feature>
<evidence type="ECO:0000259" key="12">
    <source>
        <dbReference type="SMART" id="SM00559"/>
    </source>
</evidence>
<keyword evidence="4" id="KW-0378">Hydrolase</keyword>
<evidence type="ECO:0000313" key="13">
    <source>
        <dbReference type="EMBL" id="CAK9065750.1"/>
    </source>
</evidence>
<dbReference type="InterPro" id="IPR005161">
    <property type="entry name" value="Ku_N"/>
</dbReference>
<sequence>MAWKSKEAMVVVIDVGASMQETFSVVKDGSKVTRAQTALGVAQRLVQHRLFFTPKEEVGIVFFGTRDTQNDLQEDGEYRNIYVCRNRKIDVVDLEALRCLSETTAPKGGEVSDAVSALIVGLDMLIKRTKELKYKKSIKLITHESSAPLGDPDLAECASRNRSPSAQVRLALTISPEMDIPIGVYSKTTRGPVEEAIPSEARKSDKVLPDRTYYATTDDKEGEEVKKEDRVPRGGVEGGRKGFKYGQNIVPMSEYDEAALSYSCDRTLTTLGFADAASVSPESSLHSVDVVAADKGDAWAHYAFESLVEAAMLSEKRVLIARYCFRKDSQPRMVALIPKKGAGVGPWSSFGQQVTLVMGNPPLPEEPTAEQKAFTNSLVDALTFDPQTLRPEETSNPSLARFYDFLGRRAVDPGAKLESSVAAPVLEMPEHARLALEKVLPENERLKVKALFGLEKVEKAVGRERKRHRREDPERRIHRRSGMDSAKDIKKIKVDAYTGAKKTEEKEEDKAPLRASLEDWGWLDAMDVDVSDGSDFVDDVGNMVLYRPPMANKSLAGQNVILHTDGVKTYKMKVPGVLHDNVAHKKRKMLVKGKQVHLGGSRSFSFDLPVRAPAGPLRHVKGEESQEHRGDDSMAVPVGVPPRVHIGSVNPQQDFERWLNERKTGGQDVVTPAIE</sequence>
<evidence type="ECO:0000256" key="10">
    <source>
        <dbReference type="ARBA" id="ARBA00023242"/>
    </source>
</evidence>
<evidence type="ECO:0000256" key="8">
    <source>
        <dbReference type="ARBA" id="ARBA00023172"/>
    </source>
</evidence>
<dbReference type="GO" id="GO:0004386">
    <property type="term" value="F:helicase activity"/>
    <property type="evidence" value="ECO:0007669"/>
    <property type="project" value="UniProtKB-KW"/>
</dbReference>
<gene>
    <name evidence="13" type="ORF">SCF082_LOCUS33585</name>
</gene>
<keyword evidence="8" id="KW-0233">DNA recombination</keyword>
<keyword evidence="2" id="KW-0547">Nucleotide-binding</keyword>
<dbReference type="InterPro" id="IPR016194">
    <property type="entry name" value="SPOC-like_C_dom_sf"/>
</dbReference>
<comment type="caution">
    <text evidence="13">The sequence shown here is derived from an EMBL/GenBank/DDBJ whole genome shotgun (WGS) entry which is preliminary data.</text>
</comment>
<evidence type="ECO:0000256" key="6">
    <source>
        <dbReference type="ARBA" id="ARBA00022840"/>
    </source>
</evidence>
<dbReference type="Proteomes" id="UP001642464">
    <property type="component" value="Unassembled WGS sequence"/>
</dbReference>
<dbReference type="Gene3D" id="2.40.290.10">
    <property type="match status" value="1"/>
</dbReference>